<dbReference type="AlphaFoldDB" id="A0A7S4P8W2"/>
<accession>A0A7S4P8W2</accession>
<keyword evidence="1" id="KW-0812">Transmembrane</keyword>
<name>A0A7S4P8W2_GUITH</name>
<gene>
    <name evidence="3" type="ORF">GTHE00462_LOCUS30703</name>
</gene>
<evidence type="ECO:0000256" key="1">
    <source>
        <dbReference type="SAM" id="Phobius"/>
    </source>
</evidence>
<reference evidence="3" key="1">
    <citation type="submission" date="2021-01" db="EMBL/GenBank/DDBJ databases">
        <authorList>
            <person name="Corre E."/>
            <person name="Pelletier E."/>
            <person name="Niang G."/>
            <person name="Scheremetjew M."/>
            <person name="Finn R."/>
            <person name="Kale V."/>
            <person name="Holt S."/>
            <person name="Cochrane G."/>
            <person name="Meng A."/>
            <person name="Brown T."/>
            <person name="Cohen L."/>
        </authorList>
    </citation>
    <scope>NUCLEOTIDE SEQUENCE</scope>
    <source>
        <strain evidence="3">CCMP 2712</strain>
    </source>
</reference>
<keyword evidence="1" id="KW-0472">Membrane</keyword>
<keyword evidence="2" id="KW-0732">Signal</keyword>
<organism evidence="3">
    <name type="scientific">Guillardia theta</name>
    <name type="common">Cryptophyte</name>
    <name type="synonym">Cryptomonas phi</name>
    <dbReference type="NCBI Taxonomy" id="55529"/>
    <lineage>
        <taxon>Eukaryota</taxon>
        <taxon>Cryptophyceae</taxon>
        <taxon>Pyrenomonadales</taxon>
        <taxon>Geminigeraceae</taxon>
        <taxon>Guillardia</taxon>
    </lineage>
</organism>
<feature type="chain" id="PRO_5031060136" description="Transmembrane protein" evidence="2">
    <location>
        <begin position="23"/>
        <end position="211"/>
    </location>
</feature>
<evidence type="ECO:0008006" key="4">
    <source>
        <dbReference type="Google" id="ProtNLM"/>
    </source>
</evidence>
<dbReference type="EMBL" id="HBKN01039174">
    <property type="protein sequence ID" value="CAE2326809.1"/>
    <property type="molecule type" value="Transcribed_RNA"/>
</dbReference>
<feature type="signal peptide" evidence="2">
    <location>
        <begin position="1"/>
        <end position="22"/>
    </location>
</feature>
<proteinExistence type="predicted"/>
<sequence>MSSSKLSLSFLCFALSVLSAAAFVVPLTHVRALPPAPRGCSGISPSFRSMGAASSSLAVQRGAKGGEGARKRLVELVVTSAAVVKHKLASFLLLLLLGFSFSSVRPVAASSLPRSDVQVERQVMLTASGASMTAAEEDFSEWRPTTRTDLLKMQPHEHAAKKDFKHPILELVVNLLKILFPVFLIGLPIYIVFPWSLITDGHKGSNKKWLN</sequence>
<feature type="transmembrane region" description="Helical" evidence="1">
    <location>
        <begin position="171"/>
        <end position="193"/>
    </location>
</feature>
<evidence type="ECO:0000313" key="3">
    <source>
        <dbReference type="EMBL" id="CAE2326809.1"/>
    </source>
</evidence>
<evidence type="ECO:0000256" key="2">
    <source>
        <dbReference type="SAM" id="SignalP"/>
    </source>
</evidence>
<feature type="transmembrane region" description="Helical" evidence="1">
    <location>
        <begin position="88"/>
        <end position="108"/>
    </location>
</feature>
<protein>
    <recommendedName>
        <fullName evidence="4">Transmembrane protein</fullName>
    </recommendedName>
</protein>
<keyword evidence="1" id="KW-1133">Transmembrane helix</keyword>